<dbReference type="GO" id="GO:0000287">
    <property type="term" value="F:magnesium ion binding"/>
    <property type="evidence" value="ECO:0007669"/>
    <property type="project" value="InterPro"/>
</dbReference>
<sequence length="234" mass="25146">MPFHLLQPLPGGATLGLWHLTEAPADLWPQLADAPTYAPLLPARADGPRQAQWLAGRLLVQHLLRTAAPGQPLPLLHNDTHGRPFLVGTGSVAAVSLSHSGNWVAALLAPPGAAVGVDVELVRDKAQRIARKFLNNPELAAVEQLTAPSAVSPTLAPELYSLLWSAKETLFKLANRRGIIFRDNLLLDLPPGPWPAAGELPATLQLTGCNSRHQICYLRPAAGYVLTYCYQIAL</sequence>
<accession>A0A7K1TG40</accession>
<keyword evidence="1 3" id="KW-0808">Transferase</keyword>
<dbReference type="GO" id="GO:0008897">
    <property type="term" value="F:holo-[acyl-carrier-protein] synthase activity"/>
    <property type="evidence" value="ECO:0007669"/>
    <property type="project" value="InterPro"/>
</dbReference>
<keyword evidence="4" id="KW-1185">Reference proteome</keyword>
<evidence type="ECO:0000256" key="1">
    <source>
        <dbReference type="ARBA" id="ARBA00022679"/>
    </source>
</evidence>
<comment type="caution">
    <text evidence="3">The sequence shown here is derived from an EMBL/GenBank/DDBJ whole genome shotgun (WGS) entry which is preliminary data.</text>
</comment>
<dbReference type="RefSeq" id="WP_157566329.1">
    <property type="nucleotide sequence ID" value="NZ_WQKZ01000003.1"/>
</dbReference>
<organism evidence="3 4">
    <name type="scientific">Hymenobacter ginkgonis</name>
    <dbReference type="NCBI Taxonomy" id="2682976"/>
    <lineage>
        <taxon>Bacteria</taxon>
        <taxon>Pseudomonadati</taxon>
        <taxon>Bacteroidota</taxon>
        <taxon>Cytophagia</taxon>
        <taxon>Cytophagales</taxon>
        <taxon>Hymenobacteraceae</taxon>
        <taxon>Hymenobacter</taxon>
    </lineage>
</organism>
<dbReference type="InterPro" id="IPR037143">
    <property type="entry name" value="4-PPantetheinyl_Trfase_dom_sf"/>
</dbReference>
<dbReference type="Proteomes" id="UP000441336">
    <property type="component" value="Unassembled WGS sequence"/>
</dbReference>
<protein>
    <submittedName>
        <fullName evidence="3">4'-phosphopantetheinyl transferase superfamily protein</fullName>
    </submittedName>
</protein>
<gene>
    <name evidence="3" type="ORF">GO988_13590</name>
</gene>
<dbReference type="AlphaFoldDB" id="A0A7K1TG40"/>
<name>A0A7K1TG40_9BACT</name>
<dbReference type="InterPro" id="IPR008278">
    <property type="entry name" value="4-PPantetheinyl_Trfase_dom"/>
</dbReference>
<dbReference type="Gene3D" id="3.90.470.20">
    <property type="entry name" value="4'-phosphopantetheinyl transferase domain"/>
    <property type="match status" value="1"/>
</dbReference>
<proteinExistence type="predicted"/>
<evidence type="ECO:0000313" key="4">
    <source>
        <dbReference type="Proteomes" id="UP000441336"/>
    </source>
</evidence>
<evidence type="ECO:0000313" key="3">
    <source>
        <dbReference type="EMBL" id="MVN77363.1"/>
    </source>
</evidence>
<evidence type="ECO:0000259" key="2">
    <source>
        <dbReference type="Pfam" id="PF01648"/>
    </source>
</evidence>
<reference evidence="3 4" key="1">
    <citation type="submission" date="2019-12" db="EMBL/GenBank/DDBJ databases">
        <title>Hymenobacter sp. HMF4947 Genome sequencing and assembly.</title>
        <authorList>
            <person name="Kang H."/>
            <person name="Cha I."/>
            <person name="Kim H."/>
            <person name="Joh K."/>
        </authorList>
    </citation>
    <scope>NUCLEOTIDE SEQUENCE [LARGE SCALE GENOMIC DNA]</scope>
    <source>
        <strain evidence="3 4">HMF4947</strain>
    </source>
</reference>
<dbReference type="Pfam" id="PF01648">
    <property type="entry name" value="ACPS"/>
    <property type="match status" value="1"/>
</dbReference>
<dbReference type="SUPFAM" id="SSF56214">
    <property type="entry name" value="4'-phosphopantetheinyl transferase"/>
    <property type="match status" value="2"/>
</dbReference>
<dbReference type="EMBL" id="WQKZ01000003">
    <property type="protein sequence ID" value="MVN77363.1"/>
    <property type="molecule type" value="Genomic_DNA"/>
</dbReference>
<feature type="domain" description="4'-phosphopantetheinyl transferase" evidence="2">
    <location>
        <begin position="114"/>
        <end position="176"/>
    </location>
</feature>